<proteinExistence type="predicted"/>
<gene>
    <name evidence="2" type="ORF">C8J55DRAFT_522727</name>
</gene>
<feature type="transmembrane region" description="Helical" evidence="1">
    <location>
        <begin position="45"/>
        <end position="65"/>
    </location>
</feature>
<comment type="caution">
    <text evidence="2">The sequence shown here is derived from an EMBL/GenBank/DDBJ whole genome shotgun (WGS) entry which is preliminary data.</text>
</comment>
<keyword evidence="1" id="KW-1133">Transmembrane helix</keyword>
<evidence type="ECO:0000256" key="1">
    <source>
        <dbReference type="SAM" id="Phobius"/>
    </source>
</evidence>
<dbReference type="EMBL" id="JANVFS010000032">
    <property type="protein sequence ID" value="KAJ4470380.1"/>
    <property type="molecule type" value="Genomic_DNA"/>
</dbReference>
<organism evidence="2 3">
    <name type="scientific">Lentinula lateritia</name>
    <dbReference type="NCBI Taxonomy" id="40482"/>
    <lineage>
        <taxon>Eukaryota</taxon>
        <taxon>Fungi</taxon>
        <taxon>Dikarya</taxon>
        <taxon>Basidiomycota</taxon>
        <taxon>Agaricomycotina</taxon>
        <taxon>Agaricomycetes</taxon>
        <taxon>Agaricomycetidae</taxon>
        <taxon>Agaricales</taxon>
        <taxon>Marasmiineae</taxon>
        <taxon>Omphalotaceae</taxon>
        <taxon>Lentinula</taxon>
    </lineage>
</organism>
<dbReference type="Proteomes" id="UP001150238">
    <property type="component" value="Unassembled WGS sequence"/>
</dbReference>
<keyword evidence="1" id="KW-0472">Membrane</keyword>
<evidence type="ECO:0000313" key="2">
    <source>
        <dbReference type="EMBL" id="KAJ4470380.1"/>
    </source>
</evidence>
<dbReference type="AlphaFoldDB" id="A0A9W9DI17"/>
<evidence type="ECO:0000313" key="3">
    <source>
        <dbReference type="Proteomes" id="UP001150238"/>
    </source>
</evidence>
<reference evidence="2" key="2">
    <citation type="journal article" date="2023" name="Proc. Natl. Acad. Sci. U.S.A.">
        <title>A global phylogenomic analysis of the shiitake genus Lentinula.</title>
        <authorList>
            <person name="Sierra-Patev S."/>
            <person name="Min B."/>
            <person name="Naranjo-Ortiz M."/>
            <person name="Looney B."/>
            <person name="Konkel Z."/>
            <person name="Slot J.C."/>
            <person name="Sakamoto Y."/>
            <person name="Steenwyk J.L."/>
            <person name="Rokas A."/>
            <person name="Carro J."/>
            <person name="Camarero S."/>
            <person name="Ferreira P."/>
            <person name="Molpeceres G."/>
            <person name="Ruiz-Duenas F.J."/>
            <person name="Serrano A."/>
            <person name="Henrissat B."/>
            <person name="Drula E."/>
            <person name="Hughes K.W."/>
            <person name="Mata J.L."/>
            <person name="Ishikawa N.K."/>
            <person name="Vargas-Isla R."/>
            <person name="Ushijima S."/>
            <person name="Smith C.A."/>
            <person name="Donoghue J."/>
            <person name="Ahrendt S."/>
            <person name="Andreopoulos W."/>
            <person name="He G."/>
            <person name="LaButti K."/>
            <person name="Lipzen A."/>
            <person name="Ng V."/>
            <person name="Riley R."/>
            <person name="Sandor L."/>
            <person name="Barry K."/>
            <person name="Martinez A.T."/>
            <person name="Xiao Y."/>
            <person name="Gibbons J.G."/>
            <person name="Terashima K."/>
            <person name="Grigoriev I.V."/>
            <person name="Hibbett D."/>
        </authorList>
    </citation>
    <scope>NUCLEOTIDE SEQUENCE</scope>
    <source>
        <strain evidence="2">Sp2 HRB7682 ss15</strain>
    </source>
</reference>
<sequence length="74" mass="8292">MFWFPDIEVKLIFGFSILLMDLCSSLSFWIKFGLLWIVAPENENIVGFASSTAEGTVFTVANLFMTFDTVVSVS</sequence>
<name>A0A9W9DI17_9AGAR</name>
<accession>A0A9W9DI17</accession>
<keyword evidence="1" id="KW-0812">Transmembrane</keyword>
<feature type="transmembrane region" description="Helical" evidence="1">
    <location>
        <begin position="12"/>
        <end position="39"/>
    </location>
</feature>
<protein>
    <submittedName>
        <fullName evidence="2">Uncharacterized protein</fullName>
    </submittedName>
</protein>
<reference evidence="2" key="1">
    <citation type="submission" date="2022-08" db="EMBL/GenBank/DDBJ databases">
        <authorList>
            <consortium name="DOE Joint Genome Institute"/>
            <person name="Min B."/>
            <person name="Riley R."/>
            <person name="Sierra-Patev S."/>
            <person name="Naranjo-Ortiz M."/>
            <person name="Looney B."/>
            <person name="Konkel Z."/>
            <person name="Slot J.C."/>
            <person name="Sakamoto Y."/>
            <person name="Steenwyk J.L."/>
            <person name="Rokas A."/>
            <person name="Carro J."/>
            <person name="Camarero S."/>
            <person name="Ferreira P."/>
            <person name="Molpeceres G."/>
            <person name="Ruiz-Duenas F.J."/>
            <person name="Serrano A."/>
            <person name="Henrissat B."/>
            <person name="Drula E."/>
            <person name="Hughes K.W."/>
            <person name="Mata J.L."/>
            <person name="Ishikawa N.K."/>
            <person name="Vargas-Isla R."/>
            <person name="Ushijima S."/>
            <person name="Smith C.A."/>
            <person name="Ahrendt S."/>
            <person name="Andreopoulos W."/>
            <person name="He G."/>
            <person name="Labutti K."/>
            <person name="Lipzen A."/>
            <person name="Ng V."/>
            <person name="Sandor L."/>
            <person name="Barry K."/>
            <person name="Martinez A.T."/>
            <person name="Xiao Y."/>
            <person name="Gibbons J.G."/>
            <person name="Terashima K."/>
            <person name="Hibbett D.S."/>
            <person name="Grigoriev I.V."/>
        </authorList>
    </citation>
    <scope>NUCLEOTIDE SEQUENCE</scope>
    <source>
        <strain evidence="2">Sp2 HRB7682 ss15</strain>
    </source>
</reference>